<evidence type="ECO:0000313" key="2">
    <source>
        <dbReference type="EMBL" id="GGF25810.1"/>
    </source>
</evidence>
<comment type="caution">
    <text evidence="2">The sequence shown here is derived from an EMBL/GenBank/DDBJ whole genome shotgun (WGS) entry which is preliminary data.</text>
</comment>
<proteinExistence type="predicted"/>
<reference evidence="3" key="1">
    <citation type="journal article" date="2019" name="Int. J. Syst. Evol. Microbiol.">
        <title>The Global Catalogue of Microorganisms (GCM) 10K type strain sequencing project: providing services to taxonomists for standard genome sequencing and annotation.</title>
        <authorList>
            <consortium name="The Broad Institute Genomics Platform"/>
            <consortium name="The Broad Institute Genome Sequencing Center for Infectious Disease"/>
            <person name="Wu L."/>
            <person name="Ma J."/>
        </authorList>
    </citation>
    <scope>NUCLEOTIDE SEQUENCE [LARGE SCALE GENOMIC DNA]</scope>
    <source>
        <strain evidence="3">CCM 7855</strain>
    </source>
</reference>
<evidence type="ECO:0000313" key="3">
    <source>
        <dbReference type="Proteomes" id="UP000632454"/>
    </source>
</evidence>
<organism evidence="2 3">
    <name type="scientific">Williamsia phyllosphaerae</name>
    <dbReference type="NCBI Taxonomy" id="885042"/>
    <lineage>
        <taxon>Bacteria</taxon>
        <taxon>Bacillati</taxon>
        <taxon>Actinomycetota</taxon>
        <taxon>Actinomycetes</taxon>
        <taxon>Mycobacteriales</taxon>
        <taxon>Nocardiaceae</taxon>
        <taxon>Williamsia</taxon>
    </lineage>
</organism>
<protein>
    <submittedName>
        <fullName evidence="2">Uncharacterized protein</fullName>
    </submittedName>
</protein>
<evidence type="ECO:0000256" key="1">
    <source>
        <dbReference type="SAM" id="MobiDB-lite"/>
    </source>
</evidence>
<gene>
    <name evidence="2" type="ORF">GCM10007298_22070</name>
</gene>
<keyword evidence="3" id="KW-1185">Reference proteome</keyword>
<dbReference type="Proteomes" id="UP000632454">
    <property type="component" value="Unassembled WGS sequence"/>
</dbReference>
<name>A0ABQ1UUU7_9NOCA</name>
<accession>A0ABQ1UUU7</accession>
<dbReference type="EMBL" id="BMCS01000001">
    <property type="protein sequence ID" value="GGF25810.1"/>
    <property type="molecule type" value="Genomic_DNA"/>
</dbReference>
<sequence length="83" mass="8800">MFTVGPGPRLTYGTRTKAPTITNTMSNARVTPRVTIRRFAGTTLTRTTVEVRVAPVPSADSETSFPLASQAAPDASAPVPWTP</sequence>
<feature type="region of interest" description="Disordered" evidence="1">
    <location>
        <begin position="55"/>
        <end position="83"/>
    </location>
</feature>